<protein>
    <submittedName>
        <fullName evidence="1">Secreted protein</fullName>
    </submittedName>
</protein>
<proteinExistence type="predicted"/>
<accession>A0A5K3G4U6</accession>
<organism evidence="1">
    <name type="scientific">Mesocestoides corti</name>
    <name type="common">Flatworm</name>
    <dbReference type="NCBI Taxonomy" id="53468"/>
    <lineage>
        <taxon>Eukaryota</taxon>
        <taxon>Metazoa</taxon>
        <taxon>Spiralia</taxon>
        <taxon>Lophotrochozoa</taxon>
        <taxon>Platyhelminthes</taxon>
        <taxon>Cestoda</taxon>
        <taxon>Eucestoda</taxon>
        <taxon>Cyclophyllidea</taxon>
        <taxon>Mesocestoididae</taxon>
        <taxon>Mesocestoides</taxon>
    </lineage>
</organism>
<evidence type="ECO:0000313" key="1">
    <source>
        <dbReference type="WBParaSite" id="MCU_013223-RA"/>
    </source>
</evidence>
<name>A0A5K3G4U6_MESCO</name>
<dbReference type="WBParaSite" id="MCU_013223-RA">
    <property type="protein sequence ID" value="MCU_013223-RA"/>
    <property type="gene ID" value="MCU_013223"/>
</dbReference>
<sequence>ARLVSAPCAYTLFSRTVTTPLSPLPVPSCTFLHDAVDVTRCLQPTPGRRISAPGVNTGDWRF</sequence>
<dbReference type="AlphaFoldDB" id="A0A5K3G4U6"/>
<reference evidence="1" key="1">
    <citation type="submission" date="2019-11" db="UniProtKB">
        <authorList>
            <consortium name="WormBaseParasite"/>
        </authorList>
    </citation>
    <scope>IDENTIFICATION</scope>
</reference>